<dbReference type="HOGENOM" id="CLU_297764_0_0_1"/>
<feature type="compositionally biased region" description="Basic and acidic residues" evidence="1">
    <location>
        <begin position="448"/>
        <end position="528"/>
    </location>
</feature>
<gene>
    <name evidence="2" type="primary">Dgri\GH21741</name>
    <name evidence="2" type="ORF">Dgri_GH21741</name>
</gene>
<reference evidence="2 3" key="1">
    <citation type="journal article" date="2007" name="Nature">
        <title>Evolution of genes and genomes on the Drosophila phylogeny.</title>
        <authorList>
            <consortium name="Drosophila 12 Genomes Consortium"/>
            <person name="Clark A.G."/>
            <person name="Eisen M.B."/>
            <person name="Smith D.R."/>
            <person name="Bergman C.M."/>
            <person name="Oliver B."/>
            <person name="Markow T.A."/>
            <person name="Kaufman T.C."/>
            <person name="Kellis M."/>
            <person name="Gelbart W."/>
            <person name="Iyer V.N."/>
            <person name="Pollard D.A."/>
            <person name="Sackton T.B."/>
            <person name="Larracuente A.M."/>
            <person name="Singh N.D."/>
            <person name="Abad J.P."/>
            <person name="Abt D.N."/>
            <person name="Adryan B."/>
            <person name="Aguade M."/>
            <person name="Akashi H."/>
            <person name="Anderson W.W."/>
            <person name="Aquadro C.F."/>
            <person name="Ardell D.H."/>
            <person name="Arguello R."/>
            <person name="Artieri C.G."/>
            <person name="Barbash D.A."/>
            <person name="Barker D."/>
            <person name="Barsanti P."/>
            <person name="Batterham P."/>
            <person name="Batzoglou S."/>
            <person name="Begun D."/>
            <person name="Bhutkar A."/>
            <person name="Blanco E."/>
            <person name="Bosak S.A."/>
            <person name="Bradley R.K."/>
            <person name="Brand A.D."/>
            <person name="Brent M.R."/>
            <person name="Brooks A.N."/>
            <person name="Brown R.H."/>
            <person name="Butlin R.K."/>
            <person name="Caggese C."/>
            <person name="Calvi B.R."/>
            <person name="Bernardo de Carvalho A."/>
            <person name="Caspi A."/>
            <person name="Castrezana S."/>
            <person name="Celniker S.E."/>
            <person name="Chang J.L."/>
            <person name="Chapple C."/>
            <person name="Chatterji S."/>
            <person name="Chinwalla A."/>
            <person name="Civetta A."/>
            <person name="Clifton S.W."/>
            <person name="Comeron J.M."/>
            <person name="Costello J.C."/>
            <person name="Coyne J.A."/>
            <person name="Daub J."/>
            <person name="David R.G."/>
            <person name="Delcher A.L."/>
            <person name="Delehaunty K."/>
            <person name="Do C.B."/>
            <person name="Ebling H."/>
            <person name="Edwards K."/>
            <person name="Eickbush T."/>
            <person name="Evans J.D."/>
            <person name="Filipski A."/>
            <person name="Findeiss S."/>
            <person name="Freyhult E."/>
            <person name="Fulton L."/>
            <person name="Fulton R."/>
            <person name="Garcia A.C."/>
            <person name="Gardiner A."/>
            <person name="Garfield D.A."/>
            <person name="Garvin B.E."/>
            <person name="Gibson G."/>
            <person name="Gilbert D."/>
            <person name="Gnerre S."/>
            <person name="Godfrey J."/>
            <person name="Good R."/>
            <person name="Gotea V."/>
            <person name="Gravely B."/>
            <person name="Greenberg A.J."/>
            <person name="Griffiths-Jones S."/>
            <person name="Gross S."/>
            <person name="Guigo R."/>
            <person name="Gustafson E.A."/>
            <person name="Haerty W."/>
            <person name="Hahn M.W."/>
            <person name="Halligan D.L."/>
            <person name="Halpern A.L."/>
            <person name="Halter G.M."/>
            <person name="Han M.V."/>
            <person name="Heger A."/>
            <person name="Hillier L."/>
            <person name="Hinrichs A.S."/>
            <person name="Holmes I."/>
            <person name="Hoskins R.A."/>
            <person name="Hubisz M.J."/>
            <person name="Hultmark D."/>
            <person name="Huntley M.A."/>
            <person name="Jaffe D.B."/>
            <person name="Jagadeeshan S."/>
            <person name="Jeck W.R."/>
            <person name="Johnson J."/>
            <person name="Jones C.D."/>
            <person name="Jordan W.C."/>
            <person name="Karpen G.H."/>
            <person name="Kataoka E."/>
            <person name="Keightley P.D."/>
            <person name="Kheradpour P."/>
            <person name="Kirkness E.F."/>
            <person name="Koerich L.B."/>
            <person name="Kristiansen K."/>
            <person name="Kudrna D."/>
            <person name="Kulathinal R.J."/>
            <person name="Kumar S."/>
            <person name="Kwok R."/>
            <person name="Lander E."/>
            <person name="Langley C.H."/>
            <person name="Lapoint R."/>
            <person name="Lazzaro B.P."/>
            <person name="Lee S.J."/>
            <person name="Levesque L."/>
            <person name="Li R."/>
            <person name="Lin C.F."/>
            <person name="Lin M.F."/>
            <person name="Lindblad-Toh K."/>
            <person name="Llopart A."/>
            <person name="Long M."/>
            <person name="Low L."/>
            <person name="Lozovsky E."/>
            <person name="Lu J."/>
            <person name="Luo M."/>
            <person name="Machado C.A."/>
            <person name="Makalowski W."/>
            <person name="Marzo M."/>
            <person name="Matsuda M."/>
            <person name="Matzkin L."/>
            <person name="McAllister B."/>
            <person name="McBride C.S."/>
            <person name="McKernan B."/>
            <person name="McKernan K."/>
            <person name="Mendez-Lago M."/>
            <person name="Minx P."/>
            <person name="Mollenhauer M.U."/>
            <person name="Montooth K."/>
            <person name="Mount S.M."/>
            <person name="Mu X."/>
            <person name="Myers E."/>
            <person name="Negre B."/>
            <person name="Newfeld S."/>
            <person name="Nielsen R."/>
            <person name="Noor M.A."/>
            <person name="O'Grady P."/>
            <person name="Pachter L."/>
            <person name="Papaceit M."/>
            <person name="Parisi M.J."/>
            <person name="Parisi M."/>
            <person name="Parts L."/>
            <person name="Pedersen J.S."/>
            <person name="Pesole G."/>
            <person name="Phillippy A.M."/>
            <person name="Ponting C.P."/>
            <person name="Pop M."/>
            <person name="Porcelli D."/>
            <person name="Powell J.R."/>
            <person name="Prohaska S."/>
            <person name="Pruitt K."/>
            <person name="Puig M."/>
            <person name="Quesneville H."/>
            <person name="Ram K.R."/>
            <person name="Rand D."/>
            <person name="Rasmussen M.D."/>
            <person name="Reed L.K."/>
            <person name="Reenan R."/>
            <person name="Reily A."/>
            <person name="Remington K.A."/>
            <person name="Rieger T.T."/>
            <person name="Ritchie M.G."/>
            <person name="Robin C."/>
            <person name="Rogers Y.H."/>
            <person name="Rohde C."/>
            <person name="Rozas J."/>
            <person name="Rubenfield M.J."/>
            <person name="Ruiz A."/>
            <person name="Russo S."/>
            <person name="Salzberg S.L."/>
            <person name="Sanchez-Gracia A."/>
            <person name="Saranga D.J."/>
            <person name="Sato H."/>
            <person name="Schaeffer S.W."/>
            <person name="Schatz M.C."/>
            <person name="Schlenke T."/>
            <person name="Schwartz R."/>
            <person name="Segarra C."/>
            <person name="Singh R.S."/>
            <person name="Sirot L."/>
            <person name="Sirota M."/>
            <person name="Sisneros N.B."/>
            <person name="Smith C.D."/>
            <person name="Smith T.F."/>
            <person name="Spieth J."/>
            <person name="Stage D.E."/>
            <person name="Stark A."/>
            <person name="Stephan W."/>
            <person name="Strausberg R.L."/>
            <person name="Strempel S."/>
            <person name="Sturgill D."/>
            <person name="Sutton G."/>
            <person name="Sutton G.G."/>
            <person name="Tao W."/>
            <person name="Teichmann S."/>
            <person name="Tobari Y.N."/>
            <person name="Tomimura Y."/>
            <person name="Tsolas J.M."/>
            <person name="Valente V.L."/>
            <person name="Venter E."/>
            <person name="Venter J.C."/>
            <person name="Vicario S."/>
            <person name="Vieira F.G."/>
            <person name="Vilella A.J."/>
            <person name="Villasante A."/>
            <person name="Walenz B."/>
            <person name="Wang J."/>
            <person name="Wasserman M."/>
            <person name="Watts T."/>
            <person name="Wilson D."/>
            <person name="Wilson R.K."/>
            <person name="Wing R.A."/>
            <person name="Wolfner M.F."/>
            <person name="Wong A."/>
            <person name="Wong G.K."/>
            <person name="Wu C.I."/>
            <person name="Wu G."/>
            <person name="Yamamoto D."/>
            <person name="Yang H.P."/>
            <person name="Yang S.P."/>
            <person name="Yorke J.A."/>
            <person name="Yoshida K."/>
            <person name="Zdobnov E."/>
            <person name="Zhang P."/>
            <person name="Zhang Y."/>
            <person name="Zimin A.V."/>
            <person name="Baldwin J."/>
            <person name="Abdouelleil A."/>
            <person name="Abdulkadir J."/>
            <person name="Abebe A."/>
            <person name="Abera B."/>
            <person name="Abreu J."/>
            <person name="Acer S.C."/>
            <person name="Aftuck L."/>
            <person name="Alexander A."/>
            <person name="An P."/>
            <person name="Anderson E."/>
            <person name="Anderson S."/>
            <person name="Arachi H."/>
            <person name="Azer M."/>
            <person name="Bachantsang P."/>
            <person name="Barry A."/>
            <person name="Bayul T."/>
            <person name="Berlin A."/>
            <person name="Bessette D."/>
            <person name="Bloom T."/>
            <person name="Blye J."/>
            <person name="Boguslavskiy L."/>
            <person name="Bonnet C."/>
            <person name="Boukhgalter B."/>
            <person name="Bourzgui I."/>
            <person name="Brown A."/>
            <person name="Cahill P."/>
            <person name="Channer S."/>
            <person name="Cheshatsang Y."/>
            <person name="Chuda L."/>
            <person name="Citroen M."/>
            <person name="Collymore A."/>
            <person name="Cooke P."/>
            <person name="Costello M."/>
            <person name="D'Aco K."/>
            <person name="Daza R."/>
            <person name="De Haan G."/>
            <person name="DeGray S."/>
            <person name="DeMaso C."/>
            <person name="Dhargay N."/>
            <person name="Dooley K."/>
            <person name="Dooley E."/>
            <person name="Doricent M."/>
            <person name="Dorje P."/>
            <person name="Dorjee K."/>
            <person name="Dupes A."/>
            <person name="Elong R."/>
            <person name="Falk J."/>
            <person name="Farina A."/>
            <person name="Faro S."/>
            <person name="Ferguson D."/>
            <person name="Fisher S."/>
            <person name="Foley C.D."/>
            <person name="Franke A."/>
            <person name="Friedrich D."/>
            <person name="Gadbois L."/>
            <person name="Gearin G."/>
            <person name="Gearin C.R."/>
            <person name="Giannoukos G."/>
            <person name="Goode T."/>
            <person name="Graham J."/>
            <person name="Grandbois E."/>
            <person name="Grewal S."/>
            <person name="Gyaltsen K."/>
            <person name="Hafez N."/>
            <person name="Hagos B."/>
            <person name="Hall J."/>
            <person name="Henson C."/>
            <person name="Hollinger A."/>
            <person name="Honan T."/>
            <person name="Huard M.D."/>
            <person name="Hughes L."/>
            <person name="Hurhula B."/>
            <person name="Husby M.E."/>
            <person name="Kamat A."/>
            <person name="Kanga B."/>
            <person name="Kashin S."/>
            <person name="Khazanovich D."/>
            <person name="Kisner P."/>
            <person name="Lance K."/>
            <person name="Lara M."/>
            <person name="Lee W."/>
            <person name="Lennon N."/>
            <person name="Letendre F."/>
            <person name="LeVine R."/>
            <person name="Lipovsky A."/>
            <person name="Liu X."/>
            <person name="Liu J."/>
            <person name="Liu S."/>
            <person name="Lokyitsang T."/>
            <person name="Lokyitsang Y."/>
            <person name="Lubonja R."/>
            <person name="Lui A."/>
            <person name="MacDonald P."/>
            <person name="Magnisalis V."/>
            <person name="Maru K."/>
            <person name="Matthews C."/>
            <person name="McCusker W."/>
            <person name="McDonough S."/>
            <person name="Mehta T."/>
            <person name="Meldrim J."/>
            <person name="Meneus L."/>
            <person name="Mihai O."/>
            <person name="Mihalev A."/>
            <person name="Mihova T."/>
            <person name="Mittelman R."/>
            <person name="Mlenga V."/>
            <person name="Montmayeur A."/>
            <person name="Mulrain L."/>
            <person name="Navidi A."/>
            <person name="Naylor J."/>
            <person name="Negash T."/>
            <person name="Nguyen T."/>
            <person name="Nguyen N."/>
            <person name="Nicol R."/>
            <person name="Norbu C."/>
            <person name="Norbu N."/>
            <person name="Novod N."/>
            <person name="O'Neill B."/>
            <person name="Osman S."/>
            <person name="Markiewicz E."/>
            <person name="Oyono O.L."/>
            <person name="Patti C."/>
            <person name="Phunkhang P."/>
            <person name="Pierre F."/>
            <person name="Priest M."/>
            <person name="Raghuraman S."/>
            <person name="Rege F."/>
            <person name="Reyes R."/>
            <person name="Rise C."/>
            <person name="Rogov P."/>
            <person name="Ross K."/>
            <person name="Ryan E."/>
            <person name="Settipalli S."/>
            <person name="Shea T."/>
            <person name="Sherpa N."/>
            <person name="Shi L."/>
            <person name="Shih D."/>
            <person name="Sparrow T."/>
            <person name="Spaulding J."/>
            <person name="Stalker J."/>
            <person name="Stange-Thomann N."/>
            <person name="Stavropoulos S."/>
            <person name="Stone C."/>
            <person name="Strader C."/>
            <person name="Tesfaye S."/>
            <person name="Thomson T."/>
            <person name="Thoulutsang Y."/>
            <person name="Thoulutsang D."/>
            <person name="Topham K."/>
            <person name="Topping I."/>
            <person name="Tsamla T."/>
            <person name="Vassiliev H."/>
            <person name="Vo A."/>
            <person name="Wangchuk T."/>
            <person name="Wangdi T."/>
            <person name="Weiand M."/>
            <person name="Wilkinson J."/>
            <person name="Wilson A."/>
            <person name="Yadav S."/>
            <person name="Young G."/>
            <person name="Yu Q."/>
            <person name="Zembek L."/>
            <person name="Zhong D."/>
            <person name="Zimmer A."/>
            <person name="Zwirko Z."/>
            <person name="Jaffe D.B."/>
            <person name="Alvarez P."/>
            <person name="Brockman W."/>
            <person name="Butler J."/>
            <person name="Chin C."/>
            <person name="Gnerre S."/>
            <person name="Grabherr M."/>
            <person name="Kleber M."/>
            <person name="Mauceli E."/>
            <person name="MacCallum I."/>
        </authorList>
    </citation>
    <scope>NUCLEOTIDE SEQUENCE [LARGE SCALE GENOMIC DNA]</scope>
    <source>
        <strain evidence="3">Tucson 15287-2541.00</strain>
    </source>
</reference>
<dbReference type="eggNOG" id="ENOG502TMGQ">
    <property type="taxonomic scope" value="Eukaryota"/>
</dbReference>
<feature type="compositionally biased region" description="Basic and acidic residues" evidence="1">
    <location>
        <begin position="804"/>
        <end position="813"/>
    </location>
</feature>
<dbReference type="EMBL" id="CH916367">
    <property type="protein sequence ID" value="EDW01983.1"/>
    <property type="molecule type" value="Genomic_DNA"/>
</dbReference>
<feature type="region of interest" description="Disordered" evidence="1">
    <location>
        <begin position="787"/>
        <end position="817"/>
    </location>
</feature>
<proteinExistence type="predicted"/>
<feature type="region of interest" description="Disordered" evidence="1">
    <location>
        <begin position="905"/>
        <end position="951"/>
    </location>
</feature>
<feature type="region of interest" description="Disordered" evidence="1">
    <location>
        <begin position="324"/>
        <end position="548"/>
    </location>
</feature>
<name>B4J6I2_DROGR</name>
<feature type="compositionally biased region" description="Polar residues" evidence="1">
    <location>
        <begin position="203"/>
        <end position="212"/>
    </location>
</feature>
<organism evidence="3">
    <name type="scientific">Drosophila grimshawi</name>
    <name type="common">Hawaiian fruit fly</name>
    <name type="synonym">Idiomyia grimshawi</name>
    <dbReference type="NCBI Taxonomy" id="7222"/>
    <lineage>
        <taxon>Eukaryota</taxon>
        <taxon>Metazoa</taxon>
        <taxon>Ecdysozoa</taxon>
        <taxon>Arthropoda</taxon>
        <taxon>Hexapoda</taxon>
        <taxon>Insecta</taxon>
        <taxon>Pterygota</taxon>
        <taxon>Neoptera</taxon>
        <taxon>Endopterygota</taxon>
        <taxon>Diptera</taxon>
        <taxon>Brachycera</taxon>
        <taxon>Muscomorpha</taxon>
        <taxon>Ephydroidea</taxon>
        <taxon>Drosophilidae</taxon>
        <taxon>Drosophila</taxon>
        <taxon>Hawaiian Drosophila</taxon>
    </lineage>
</organism>
<dbReference type="OrthoDB" id="10684841at2759"/>
<feature type="compositionally biased region" description="Basic and acidic residues" evidence="1">
    <location>
        <begin position="359"/>
        <end position="440"/>
    </location>
</feature>
<feature type="compositionally biased region" description="Basic residues" evidence="1">
    <location>
        <begin position="342"/>
        <end position="358"/>
    </location>
</feature>
<evidence type="ECO:0000313" key="3">
    <source>
        <dbReference type="Proteomes" id="UP000001070"/>
    </source>
</evidence>
<feature type="compositionally biased region" description="Basic and acidic residues" evidence="1">
    <location>
        <begin position="324"/>
        <end position="341"/>
    </location>
</feature>
<keyword evidence="3" id="KW-1185">Reference proteome</keyword>
<feature type="region of interest" description="Disordered" evidence="1">
    <location>
        <begin position="191"/>
        <end position="223"/>
    </location>
</feature>
<feature type="compositionally biased region" description="Basic residues" evidence="1">
    <location>
        <begin position="787"/>
        <end position="798"/>
    </location>
</feature>
<dbReference type="AlphaFoldDB" id="B4J6I2"/>
<accession>B4J6I2</accession>
<dbReference type="InParanoid" id="B4J6I2"/>
<evidence type="ECO:0000313" key="2">
    <source>
        <dbReference type="EMBL" id="EDW01983.1"/>
    </source>
</evidence>
<dbReference type="Proteomes" id="UP000001070">
    <property type="component" value="Unassembled WGS sequence"/>
</dbReference>
<evidence type="ECO:0000256" key="1">
    <source>
        <dbReference type="SAM" id="MobiDB-lite"/>
    </source>
</evidence>
<sequence length="1011" mass="119976">MRHLRRTLIAFNPCETLMQTQCGRLLSRQLLSEKVRNAAPQWNRLQPNVPSTQLQDCHTFRDWWQFYAKGQKPAAFTELQRRLIASREFIDQIKNQKAARFLQIYTNNEENHEAYDKMYGEFVNCFACPHPSPCPPKRLHRGSTRTNVRPKAIERGASVGQANTKNIIFDIQKDFYPQQCIEHEATAERDGLKAVYPRDPQKKSVTSYTNKGSSKKLYINPNTDLNQKLTKEINEKPYHKQDENNYWKQQLLNRNERINLETKEKQHLFKDQDVKQADKWSERLRSRLRETQENRPSQKKEHKLSEKWEKRLRLKLENSLSKKQQIELSEKRVEKLSEKRGNKLGKKQKNRLSPKQKNRVKEKEQEQEKKLSEKHEHKLSEKEEKISEKLESIVRHKQENTLSEENRLSDKQENRLREKQQKISEKLENNLSEKLEKISEKQNNIPSKDNRSSNEQENKLSEKQEKISEKQKKISEKQENILSEESRLSDKQENILSEENRLSDKQEKKLSEKQENKMDKKPEGKLNTEQEEEQTMSDIEKPPDDIPYNLNRDFQFEVLKQRLEKLRMHIGSSRSSKTTIGSYHLRQLKKLQSQARNSVPKFKWRRRIIKHRNASKNHSQLTAQSLKRGSEISYGKKTTISYTNEWDAADGRSKSTKFLVSNSDRYGLNPRLLSRSCLANKISKLKPLINKLDWLNDTDSLFRAYWSYFASGCKKRQLDIRRRIEQHADFVQQIKDKKAASFLNLLTHNRQPSSPETTESNLSAESAANDIYKEFVDCFRRRWSSSKVKHRKHDRSRRSQFSARKREVDDALKRLQNTNNPYDIEQITQKLNRLNQLQSQHQSQSIPQRLIRTKIYEDSSNNSAKHRSVKARKSVDEQEESNPPYTDLLTELMKYKNIMQSLKTNGELAQEGKPQTEVKKPKPKRKSPRKISEEAPVELPKPEPKTNCTMCDQLRRRPPTRKHSYMQQMQRQLKNLELRFYYNQMMQRNCQLEKQRQEREHHAKDYLLCPL</sequence>
<feature type="region of interest" description="Disordered" evidence="1">
    <location>
        <begin position="855"/>
        <end position="884"/>
    </location>
</feature>
<protein>
    <submittedName>
        <fullName evidence="2">GH21741</fullName>
    </submittedName>
</protein>